<dbReference type="OrthoDB" id="9814634at2"/>
<dbReference type="STRING" id="747365.Thena_1052"/>
<organism evidence="10 11">
    <name type="scientific">Thermodesulfobium narugense DSM 14796</name>
    <dbReference type="NCBI Taxonomy" id="747365"/>
    <lineage>
        <taxon>Bacteria</taxon>
        <taxon>Pseudomonadati</taxon>
        <taxon>Thermodesulfobiota</taxon>
        <taxon>Thermodesulfobiia</taxon>
        <taxon>Thermodesulfobiales</taxon>
        <taxon>Thermodesulfobiaceae</taxon>
        <taxon>Thermodesulfobium</taxon>
    </lineage>
</organism>
<dbReference type="Pfam" id="PF00005">
    <property type="entry name" value="ABC_tran"/>
    <property type="match status" value="1"/>
</dbReference>
<dbReference type="EMBL" id="CP002690">
    <property type="protein sequence ID" value="AEE14680.1"/>
    <property type="molecule type" value="Genomic_DNA"/>
</dbReference>
<evidence type="ECO:0000313" key="11">
    <source>
        <dbReference type="Proteomes" id="UP000011765"/>
    </source>
</evidence>
<evidence type="ECO:0000256" key="7">
    <source>
        <dbReference type="ARBA" id="ARBA00022967"/>
    </source>
</evidence>
<dbReference type="PANTHER" id="PTHR43553">
    <property type="entry name" value="HEAVY METAL TRANSPORTER"/>
    <property type="match status" value="1"/>
</dbReference>
<sequence>MSGNNIVFKLKDVSFRYPSNEIALSKINLEIKKGDLSILLGANGCGKSTLLKILDALIFPQEGEFYAFDNLITEEAFSNEDFFYSFRKKIGFLFQESDVQLFNPTVWDEVAYGPLQLGLDKVTVKERVEKILENLELKHLKDRPPFRLSGGEKKKEAIASILSIEPEVLLLDEPTNGLDPRTQRHLINLIKEFHKQNKTIVISTHNLDLVYELADKVYVFSEDHKIVASGTPEEILDNKELLIKVNLIDEHFHKHVHTGDHLHFHSHE</sequence>
<dbReference type="PANTHER" id="PTHR43553:SF27">
    <property type="entry name" value="ENERGY-COUPLING FACTOR TRANSPORTER ATP-BINDING PROTEIN ECFA2"/>
    <property type="match status" value="1"/>
</dbReference>
<keyword evidence="11" id="KW-1185">Reference proteome</keyword>
<dbReference type="Gene3D" id="3.40.50.300">
    <property type="entry name" value="P-loop containing nucleotide triphosphate hydrolases"/>
    <property type="match status" value="1"/>
</dbReference>
<dbReference type="GO" id="GO:0005524">
    <property type="term" value="F:ATP binding"/>
    <property type="evidence" value="ECO:0007669"/>
    <property type="project" value="UniProtKB-KW"/>
</dbReference>
<reference evidence="10 11" key="1">
    <citation type="submission" date="2011-04" db="EMBL/GenBank/DDBJ databases">
        <title>The complete genome of Thermodesulfobium narugense DSM 14796.</title>
        <authorList>
            <consortium name="US DOE Joint Genome Institute (JGI-PGF)"/>
            <person name="Lucas S."/>
            <person name="Han J."/>
            <person name="Lapidus A."/>
            <person name="Bruce D."/>
            <person name="Goodwin L."/>
            <person name="Pitluck S."/>
            <person name="Peters L."/>
            <person name="Kyrpides N."/>
            <person name="Mavromatis K."/>
            <person name="Pagani I."/>
            <person name="Ivanova N."/>
            <person name="Ovchinnikova G."/>
            <person name="Zhang X."/>
            <person name="Saunders L."/>
            <person name="Detter J.C."/>
            <person name="Tapia R."/>
            <person name="Han C."/>
            <person name="Land M."/>
            <person name="Hauser L."/>
            <person name="Markowitz V."/>
            <person name="Cheng J.-F."/>
            <person name="Hugenholtz P."/>
            <person name="Woyke T."/>
            <person name="Wu D."/>
            <person name="Spring S."/>
            <person name="Schroeder M."/>
            <person name="Brambilla E."/>
            <person name="Klenk H.-P."/>
            <person name="Eisen J.A."/>
        </authorList>
    </citation>
    <scope>NUCLEOTIDE SEQUENCE [LARGE SCALE GENOMIC DNA]</scope>
    <source>
        <strain evidence="10 11">DSM 14796</strain>
    </source>
</reference>
<dbReference type="AlphaFoldDB" id="M1E7Y6"/>
<proteinExistence type="inferred from homology"/>
<evidence type="ECO:0000256" key="4">
    <source>
        <dbReference type="ARBA" id="ARBA00022475"/>
    </source>
</evidence>
<name>M1E7Y6_9BACT</name>
<evidence type="ECO:0000256" key="3">
    <source>
        <dbReference type="ARBA" id="ARBA00022448"/>
    </source>
</evidence>
<dbReference type="Proteomes" id="UP000011765">
    <property type="component" value="Chromosome"/>
</dbReference>
<accession>M1E7Y6</accession>
<dbReference type="GO" id="GO:0043190">
    <property type="term" value="C:ATP-binding cassette (ABC) transporter complex"/>
    <property type="evidence" value="ECO:0007669"/>
    <property type="project" value="TreeGrafter"/>
</dbReference>
<dbReference type="GO" id="GO:0016887">
    <property type="term" value="F:ATP hydrolysis activity"/>
    <property type="evidence" value="ECO:0007669"/>
    <property type="project" value="InterPro"/>
</dbReference>
<comment type="similarity">
    <text evidence="2">Belongs to the ABC transporter superfamily.</text>
</comment>
<evidence type="ECO:0000256" key="1">
    <source>
        <dbReference type="ARBA" id="ARBA00004202"/>
    </source>
</evidence>
<dbReference type="InterPro" id="IPR015856">
    <property type="entry name" value="ABC_transpr_CbiO/EcfA_su"/>
</dbReference>
<evidence type="ECO:0000256" key="5">
    <source>
        <dbReference type="ARBA" id="ARBA00022741"/>
    </source>
</evidence>
<comment type="subcellular location">
    <subcellularLocation>
        <location evidence="1">Cell membrane</location>
        <topology evidence="1">Peripheral membrane protein</topology>
    </subcellularLocation>
</comment>
<evidence type="ECO:0000313" key="10">
    <source>
        <dbReference type="EMBL" id="AEE14680.1"/>
    </source>
</evidence>
<keyword evidence="7" id="KW-1278">Translocase</keyword>
<dbReference type="eggNOG" id="COG1122">
    <property type="taxonomic scope" value="Bacteria"/>
</dbReference>
<protein>
    <submittedName>
        <fullName evidence="10">Sulfate-transporting ATPase</fullName>
        <ecNumber evidence="10">3.6.3.25</ecNumber>
    </submittedName>
</protein>
<dbReference type="InterPro" id="IPR003439">
    <property type="entry name" value="ABC_transporter-like_ATP-bd"/>
</dbReference>
<dbReference type="InterPro" id="IPR050095">
    <property type="entry name" value="ECF_ABC_transporter_ATP-bd"/>
</dbReference>
<dbReference type="SUPFAM" id="SSF52540">
    <property type="entry name" value="P-loop containing nucleoside triphosphate hydrolases"/>
    <property type="match status" value="1"/>
</dbReference>
<dbReference type="FunFam" id="3.40.50.300:FF:000224">
    <property type="entry name" value="Energy-coupling factor transporter ATP-binding protein EcfA"/>
    <property type="match status" value="1"/>
</dbReference>
<dbReference type="GO" id="GO:0042626">
    <property type="term" value="F:ATPase-coupled transmembrane transporter activity"/>
    <property type="evidence" value="ECO:0007669"/>
    <property type="project" value="TreeGrafter"/>
</dbReference>
<dbReference type="EC" id="3.6.3.25" evidence="10"/>
<dbReference type="HOGENOM" id="CLU_000604_1_22_9"/>
<evidence type="ECO:0000256" key="2">
    <source>
        <dbReference type="ARBA" id="ARBA00005417"/>
    </source>
</evidence>
<evidence type="ECO:0000256" key="6">
    <source>
        <dbReference type="ARBA" id="ARBA00022840"/>
    </source>
</evidence>
<dbReference type="InterPro" id="IPR003593">
    <property type="entry name" value="AAA+_ATPase"/>
</dbReference>
<dbReference type="KEGG" id="tnr:Thena_1052"/>
<dbReference type="PROSITE" id="PS50893">
    <property type="entry name" value="ABC_TRANSPORTER_2"/>
    <property type="match status" value="1"/>
</dbReference>
<evidence type="ECO:0000256" key="8">
    <source>
        <dbReference type="ARBA" id="ARBA00023136"/>
    </source>
</evidence>
<keyword evidence="6" id="KW-0067">ATP-binding</keyword>
<dbReference type="InterPro" id="IPR027417">
    <property type="entry name" value="P-loop_NTPase"/>
</dbReference>
<feature type="domain" description="ABC transporter" evidence="9">
    <location>
        <begin position="8"/>
        <end position="248"/>
    </location>
</feature>
<gene>
    <name evidence="10" type="ORF">Thena_1052</name>
</gene>
<keyword evidence="8" id="KW-0472">Membrane</keyword>
<dbReference type="RefSeq" id="WP_013756403.1">
    <property type="nucleotide sequence ID" value="NC_015499.1"/>
</dbReference>
<keyword evidence="10" id="KW-0378">Hydrolase</keyword>
<keyword evidence="4" id="KW-1003">Cell membrane</keyword>
<evidence type="ECO:0000259" key="9">
    <source>
        <dbReference type="PROSITE" id="PS50893"/>
    </source>
</evidence>
<dbReference type="SMART" id="SM00382">
    <property type="entry name" value="AAA"/>
    <property type="match status" value="1"/>
</dbReference>
<keyword evidence="5" id="KW-0547">Nucleotide-binding</keyword>
<dbReference type="CDD" id="cd03225">
    <property type="entry name" value="ABC_cobalt_CbiO_domain1"/>
    <property type="match status" value="1"/>
</dbReference>
<keyword evidence="3" id="KW-0813">Transport</keyword>